<dbReference type="PANTHER" id="PTHR30622">
    <property type="entry name" value="UNDECAPRENYL-DIPHOSPHATASE"/>
    <property type="match status" value="1"/>
</dbReference>
<evidence type="ECO:0000313" key="16">
    <source>
        <dbReference type="Proteomes" id="UP000176273"/>
    </source>
</evidence>
<keyword evidence="7" id="KW-0378">Hydrolase</keyword>
<evidence type="ECO:0000256" key="12">
    <source>
        <dbReference type="ARBA" id="ARBA00032932"/>
    </source>
</evidence>
<comment type="caution">
    <text evidence="15">The sequence shown here is derived from an EMBL/GenBank/DDBJ whole genome shotgun (WGS) entry which is preliminary data.</text>
</comment>
<evidence type="ECO:0000256" key="3">
    <source>
        <dbReference type="ARBA" id="ARBA00012374"/>
    </source>
</evidence>
<organism evidence="15 16">
    <name type="scientific">Candidatus Jorgensenbacteria bacterium GWA1_54_12</name>
    <dbReference type="NCBI Taxonomy" id="1798468"/>
    <lineage>
        <taxon>Bacteria</taxon>
        <taxon>Candidatus Joergenseniibacteriota</taxon>
    </lineage>
</organism>
<evidence type="ECO:0000256" key="8">
    <source>
        <dbReference type="ARBA" id="ARBA00022989"/>
    </source>
</evidence>
<accession>A0A1F6BMP1</accession>
<dbReference type="GO" id="GO:0005886">
    <property type="term" value="C:plasma membrane"/>
    <property type="evidence" value="ECO:0007669"/>
    <property type="project" value="UniProtKB-SubCell"/>
</dbReference>
<dbReference type="PANTHER" id="PTHR30622:SF3">
    <property type="entry name" value="UNDECAPRENYL-DIPHOSPHATASE"/>
    <property type="match status" value="1"/>
</dbReference>
<keyword evidence="9 14" id="KW-0472">Membrane</keyword>
<dbReference type="Pfam" id="PF02673">
    <property type="entry name" value="BacA"/>
    <property type="match status" value="1"/>
</dbReference>
<proteinExistence type="inferred from homology"/>
<dbReference type="EC" id="3.6.1.27" evidence="3"/>
<dbReference type="EMBL" id="MFKH01000001">
    <property type="protein sequence ID" value="OGG37817.1"/>
    <property type="molecule type" value="Genomic_DNA"/>
</dbReference>
<evidence type="ECO:0000256" key="7">
    <source>
        <dbReference type="ARBA" id="ARBA00022801"/>
    </source>
</evidence>
<evidence type="ECO:0000256" key="10">
    <source>
        <dbReference type="ARBA" id="ARBA00023251"/>
    </source>
</evidence>
<comment type="similarity">
    <text evidence="2">Belongs to the UppP family.</text>
</comment>
<comment type="subcellular location">
    <subcellularLocation>
        <location evidence="1">Cell membrane</location>
        <topology evidence="1">Multi-pass membrane protein</topology>
    </subcellularLocation>
</comment>
<name>A0A1F6BMP1_9BACT</name>
<evidence type="ECO:0000256" key="11">
    <source>
        <dbReference type="ARBA" id="ARBA00032707"/>
    </source>
</evidence>
<evidence type="ECO:0000256" key="2">
    <source>
        <dbReference type="ARBA" id="ARBA00010621"/>
    </source>
</evidence>
<evidence type="ECO:0000256" key="13">
    <source>
        <dbReference type="ARBA" id="ARBA00047594"/>
    </source>
</evidence>
<keyword evidence="10" id="KW-0046">Antibiotic resistance</keyword>
<evidence type="ECO:0000256" key="9">
    <source>
        <dbReference type="ARBA" id="ARBA00023136"/>
    </source>
</evidence>
<feature type="transmembrane region" description="Helical" evidence="14">
    <location>
        <begin position="41"/>
        <end position="63"/>
    </location>
</feature>
<dbReference type="GO" id="GO:0046677">
    <property type="term" value="P:response to antibiotic"/>
    <property type="evidence" value="ECO:0007669"/>
    <property type="project" value="UniProtKB-KW"/>
</dbReference>
<dbReference type="InterPro" id="IPR003824">
    <property type="entry name" value="UppP"/>
</dbReference>
<feature type="transmembrane region" description="Helical" evidence="14">
    <location>
        <begin position="141"/>
        <end position="170"/>
    </location>
</feature>
<dbReference type="STRING" id="1798468.A2110_01875"/>
<evidence type="ECO:0000256" key="4">
    <source>
        <dbReference type="ARBA" id="ARBA00021581"/>
    </source>
</evidence>
<evidence type="ECO:0000256" key="6">
    <source>
        <dbReference type="ARBA" id="ARBA00022692"/>
    </source>
</evidence>
<evidence type="ECO:0000256" key="5">
    <source>
        <dbReference type="ARBA" id="ARBA00022475"/>
    </source>
</evidence>
<evidence type="ECO:0000256" key="1">
    <source>
        <dbReference type="ARBA" id="ARBA00004651"/>
    </source>
</evidence>
<dbReference type="GO" id="GO:0050380">
    <property type="term" value="F:undecaprenyl-diphosphatase activity"/>
    <property type="evidence" value="ECO:0007669"/>
    <property type="project" value="UniProtKB-EC"/>
</dbReference>
<gene>
    <name evidence="15" type="ORF">A2110_01875</name>
</gene>
<dbReference type="Proteomes" id="UP000176273">
    <property type="component" value="Unassembled WGS sequence"/>
</dbReference>
<sequence>MMNLLQAAALGILEGLTEFLPVSSTGHLILASRVLGIPASAFLKSFEIVIQLGAICAVVVLYARSFLNRDILKRLAVAFVPTAILGFLLYPIVKTYLLESENVVLAALAVGGAVLILFDLLHKEKVGGVADMAKITYRQAFCIGLFQIIAVIPGVSRSAASIVGGLILGLRRTAIVEFS</sequence>
<reference evidence="15 16" key="1">
    <citation type="journal article" date="2016" name="Nat. Commun.">
        <title>Thousands of microbial genomes shed light on interconnected biogeochemical processes in an aquifer system.</title>
        <authorList>
            <person name="Anantharaman K."/>
            <person name="Brown C.T."/>
            <person name="Hug L.A."/>
            <person name="Sharon I."/>
            <person name="Castelle C.J."/>
            <person name="Probst A.J."/>
            <person name="Thomas B.C."/>
            <person name="Singh A."/>
            <person name="Wilkins M.J."/>
            <person name="Karaoz U."/>
            <person name="Brodie E.L."/>
            <person name="Williams K.H."/>
            <person name="Hubbard S.S."/>
            <person name="Banfield J.F."/>
        </authorList>
    </citation>
    <scope>NUCLEOTIDE SEQUENCE [LARGE SCALE GENOMIC DNA]</scope>
</reference>
<evidence type="ECO:0000256" key="14">
    <source>
        <dbReference type="SAM" id="Phobius"/>
    </source>
</evidence>
<keyword evidence="6 14" id="KW-0812">Transmembrane</keyword>
<protein>
    <recommendedName>
        <fullName evidence="4">Undecaprenyl-diphosphatase</fullName>
        <ecNumber evidence="3">3.6.1.27</ecNumber>
    </recommendedName>
    <alternativeName>
        <fullName evidence="12">Bacitracin resistance protein</fullName>
    </alternativeName>
    <alternativeName>
        <fullName evidence="11">Undecaprenyl pyrophosphate phosphatase</fullName>
    </alternativeName>
</protein>
<comment type="catalytic activity">
    <reaction evidence="13">
        <text>di-trans,octa-cis-undecaprenyl diphosphate + H2O = di-trans,octa-cis-undecaprenyl phosphate + phosphate + H(+)</text>
        <dbReference type="Rhea" id="RHEA:28094"/>
        <dbReference type="ChEBI" id="CHEBI:15377"/>
        <dbReference type="ChEBI" id="CHEBI:15378"/>
        <dbReference type="ChEBI" id="CHEBI:43474"/>
        <dbReference type="ChEBI" id="CHEBI:58405"/>
        <dbReference type="ChEBI" id="CHEBI:60392"/>
        <dbReference type="EC" id="3.6.1.27"/>
    </reaction>
</comment>
<feature type="transmembrane region" description="Helical" evidence="14">
    <location>
        <begin position="103"/>
        <end position="121"/>
    </location>
</feature>
<dbReference type="AlphaFoldDB" id="A0A1F6BMP1"/>
<evidence type="ECO:0000313" key="15">
    <source>
        <dbReference type="EMBL" id="OGG37817.1"/>
    </source>
</evidence>
<feature type="non-terminal residue" evidence="15">
    <location>
        <position position="179"/>
    </location>
</feature>
<feature type="transmembrane region" description="Helical" evidence="14">
    <location>
        <begin position="75"/>
        <end position="97"/>
    </location>
</feature>
<keyword evidence="8 14" id="KW-1133">Transmembrane helix</keyword>
<keyword evidence="5" id="KW-1003">Cell membrane</keyword>